<dbReference type="PANTHER" id="PTHR11388">
    <property type="entry name" value="ORGANIC ANION TRANSPORTER"/>
    <property type="match status" value="1"/>
</dbReference>
<comment type="subcellular location">
    <subcellularLocation>
        <location evidence="1 8">Cell membrane</location>
        <topology evidence="1 8">Multi-pass membrane protein</topology>
    </subcellularLocation>
</comment>
<dbReference type="NCBIfam" id="TIGR00805">
    <property type="entry name" value="oat"/>
    <property type="match status" value="1"/>
</dbReference>
<gene>
    <name evidence="10" type="ORF">JZ751_019095</name>
</gene>
<dbReference type="Proteomes" id="UP000824540">
    <property type="component" value="Unassembled WGS sequence"/>
</dbReference>
<feature type="transmembrane region" description="Helical" evidence="8">
    <location>
        <begin position="353"/>
        <end position="375"/>
    </location>
</feature>
<comment type="caution">
    <text evidence="8">Lacks conserved residue(s) required for the propagation of feature annotation.</text>
</comment>
<dbReference type="AlphaFoldDB" id="A0A8T2NVG0"/>
<evidence type="ECO:0000256" key="7">
    <source>
        <dbReference type="ARBA" id="ARBA00023157"/>
    </source>
</evidence>
<dbReference type="SUPFAM" id="SSF100895">
    <property type="entry name" value="Kazal-type serine protease inhibitors"/>
    <property type="match status" value="1"/>
</dbReference>
<evidence type="ECO:0000256" key="4">
    <source>
        <dbReference type="ARBA" id="ARBA00022692"/>
    </source>
</evidence>
<proteinExistence type="inferred from homology"/>
<comment type="caution">
    <text evidence="10">The sequence shown here is derived from an EMBL/GenBank/DDBJ whole genome shotgun (WGS) entry which is preliminary data.</text>
</comment>
<dbReference type="GO" id="GO:0015347">
    <property type="term" value="F:sodium-independent organic anion transmembrane transporter activity"/>
    <property type="evidence" value="ECO:0007669"/>
    <property type="project" value="TreeGrafter"/>
</dbReference>
<keyword evidence="4 8" id="KW-0812">Transmembrane</keyword>
<accession>A0A8T2NVG0</accession>
<feature type="transmembrane region" description="Helical" evidence="8">
    <location>
        <begin position="490"/>
        <end position="510"/>
    </location>
</feature>
<sequence>MPLSLSDTGNVEIAACRGEFRQVEYIVGLVGLSPTCSKFERGIAGGLRRLIIQGVTWLNGTAAELAEREACLRPPLTPMRITALTSELDGSGKLWAVSKDGVPVTLLHEGQVILLVTRSLSKKGSKLTGSLSQLLYSAYFKSTITTVERRFGLTSSSSGLISSLHEVRSGPPRGPNAQHALALPLRRLCRGINSIRPENVYVTPRPLACVSGSLVGNMILIMFVSYMGNHVHRPRIIGLGGLLMSVSALILALPHFLSSPYVYSSSLNAGDRGLCMARNSSETCSQGSARHITETNNLWLLMAIAQLLFGVGSVPIQPFGISYVDDFAGPENSPLYIVKAQELTPTDPRWVGAWWMGLLVSAGFLALSSIPYFCFPRSMHEEDNVTESDMMEDSKSPDMSFRNFLKKFPRLFVRLLLSPLFLLLVLAQCCFSSVIAALATFLNKFLERQYSTSAAYASLLMGAMNLPMVAVGMLLGGVIMKRIGLSMRAIPRFSVAMLLISIMLCVPLFFMGCSTQRVAGVNIVYSHQDGLRTVPMCTKNCSCPKTDFNPVCGSDGIEYVSPCQAGCTDFSTYDNSSRIQRTQNDAVLARPGSCPNSCPHLLLPVMVLISLAGFVASLSHNPVYMMVLRSVPPEEKSFAIGVQFLIMRVLAWLPAPAIFGAVIDSTCILWKRTCGSKPGSCGYYDNDLLRDRYLGLQVGFKAMGIFLLGVVGWKVQRMRVYSLETKFERTP</sequence>
<evidence type="ECO:0000256" key="8">
    <source>
        <dbReference type="RuleBase" id="RU362056"/>
    </source>
</evidence>
<dbReference type="InterPro" id="IPR002350">
    <property type="entry name" value="Kazal_dom"/>
</dbReference>
<feature type="transmembrane region" description="Helical" evidence="8">
    <location>
        <begin position="601"/>
        <end position="618"/>
    </location>
</feature>
<organism evidence="10 11">
    <name type="scientific">Albula glossodonta</name>
    <name type="common">roundjaw bonefish</name>
    <dbReference type="NCBI Taxonomy" id="121402"/>
    <lineage>
        <taxon>Eukaryota</taxon>
        <taxon>Metazoa</taxon>
        <taxon>Chordata</taxon>
        <taxon>Craniata</taxon>
        <taxon>Vertebrata</taxon>
        <taxon>Euteleostomi</taxon>
        <taxon>Actinopterygii</taxon>
        <taxon>Neopterygii</taxon>
        <taxon>Teleostei</taxon>
        <taxon>Albuliformes</taxon>
        <taxon>Albulidae</taxon>
        <taxon>Albula</taxon>
    </lineage>
</organism>
<dbReference type="GO" id="GO:0006811">
    <property type="term" value="P:monoatomic ion transport"/>
    <property type="evidence" value="ECO:0007669"/>
    <property type="project" value="UniProtKB-KW"/>
</dbReference>
<evidence type="ECO:0000256" key="6">
    <source>
        <dbReference type="ARBA" id="ARBA00023136"/>
    </source>
</evidence>
<feature type="transmembrane region" description="Helical" evidence="8">
    <location>
        <begin position="638"/>
        <end position="663"/>
    </location>
</feature>
<comment type="similarity">
    <text evidence="2 8">Belongs to the organo anion transporter (TC 2.A.60) family.</text>
</comment>
<keyword evidence="6 8" id="KW-0472">Membrane</keyword>
<dbReference type="Gene3D" id="3.30.60.30">
    <property type="match status" value="1"/>
</dbReference>
<evidence type="ECO:0000256" key="5">
    <source>
        <dbReference type="ARBA" id="ARBA00022989"/>
    </source>
</evidence>
<dbReference type="GO" id="GO:0016323">
    <property type="term" value="C:basolateral plasma membrane"/>
    <property type="evidence" value="ECO:0007669"/>
    <property type="project" value="TreeGrafter"/>
</dbReference>
<feature type="domain" description="Kazal-like" evidence="9">
    <location>
        <begin position="531"/>
        <end position="596"/>
    </location>
</feature>
<feature type="transmembrane region" description="Helical" evidence="8">
    <location>
        <begin position="236"/>
        <end position="257"/>
    </location>
</feature>
<reference evidence="10" key="1">
    <citation type="thesis" date="2021" institute="BYU ScholarsArchive" country="Provo, UT, USA">
        <title>Applications of and Algorithms for Genome Assembly and Genomic Analyses with an Emphasis on Marine Teleosts.</title>
        <authorList>
            <person name="Pickett B.D."/>
        </authorList>
    </citation>
    <scope>NUCLEOTIDE SEQUENCE</scope>
    <source>
        <strain evidence="10">HI-2016</strain>
    </source>
</reference>
<dbReference type="InterPro" id="IPR004156">
    <property type="entry name" value="OATP"/>
</dbReference>
<evidence type="ECO:0000313" key="10">
    <source>
        <dbReference type="EMBL" id="KAG9341582.1"/>
    </source>
</evidence>
<keyword evidence="8" id="KW-0406">Ion transport</keyword>
<dbReference type="GO" id="GO:0015132">
    <property type="term" value="F:prostaglandin transmembrane transporter activity"/>
    <property type="evidence" value="ECO:0007669"/>
    <property type="project" value="TreeGrafter"/>
</dbReference>
<keyword evidence="8" id="KW-0813">Transport</keyword>
<dbReference type="PANTHER" id="PTHR11388:SF14">
    <property type="entry name" value="SOLUTE CARRIER ORGANIC ANION TRANSPORTER FAMILY MEMBER 2A1"/>
    <property type="match status" value="1"/>
</dbReference>
<feature type="transmembrane region" description="Helical" evidence="8">
    <location>
        <begin position="411"/>
        <end position="442"/>
    </location>
</feature>
<feature type="transmembrane region" description="Helical" evidence="8">
    <location>
        <begin position="693"/>
        <end position="713"/>
    </location>
</feature>
<keyword evidence="7" id="KW-1015">Disulfide bond</keyword>
<dbReference type="InterPro" id="IPR036259">
    <property type="entry name" value="MFS_trans_sf"/>
</dbReference>
<protein>
    <recommendedName>
        <fullName evidence="8">Solute carrier organic anion transporter family member</fullName>
    </recommendedName>
</protein>
<keyword evidence="11" id="KW-1185">Reference proteome</keyword>
<dbReference type="SUPFAM" id="SSF103473">
    <property type="entry name" value="MFS general substrate transporter"/>
    <property type="match status" value="1"/>
</dbReference>
<evidence type="ECO:0000259" key="9">
    <source>
        <dbReference type="PROSITE" id="PS51465"/>
    </source>
</evidence>
<keyword evidence="5 8" id="KW-1133">Transmembrane helix</keyword>
<dbReference type="SMART" id="SM00280">
    <property type="entry name" value="KAZAL"/>
    <property type="match status" value="1"/>
</dbReference>
<name>A0A8T2NVG0_9TELE</name>
<evidence type="ECO:0000256" key="2">
    <source>
        <dbReference type="ARBA" id="ARBA00009657"/>
    </source>
</evidence>
<dbReference type="Pfam" id="PF03137">
    <property type="entry name" value="OATP"/>
    <property type="match status" value="3"/>
</dbReference>
<dbReference type="InterPro" id="IPR036058">
    <property type="entry name" value="Kazal_dom_sf"/>
</dbReference>
<dbReference type="Pfam" id="PF07648">
    <property type="entry name" value="Kazal_2"/>
    <property type="match status" value="1"/>
</dbReference>
<keyword evidence="3" id="KW-1003">Cell membrane</keyword>
<dbReference type="OrthoDB" id="5062115at2759"/>
<dbReference type="GO" id="GO:0043252">
    <property type="term" value="P:sodium-independent organic anion transport"/>
    <property type="evidence" value="ECO:0007669"/>
    <property type="project" value="TreeGrafter"/>
</dbReference>
<dbReference type="Gene3D" id="1.20.1250.20">
    <property type="entry name" value="MFS general substrate transporter like domains"/>
    <property type="match status" value="1"/>
</dbReference>
<dbReference type="EMBL" id="JAFBMS010000034">
    <property type="protein sequence ID" value="KAG9341582.1"/>
    <property type="molecule type" value="Genomic_DNA"/>
</dbReference>
<feature type="transmembrane region" description="Helical" evidence="8">
    <location>
        <begin position="454"/>
        <end position="478"/>
    </location>
</feature>
<feature type="transmembrane region" description="Helical" evidence="8">
    <location>
        <begin position="205"/>
        <end position="224"/>
    </location>
</feature>
<dbReference type="PROSITE" id="PS51465">
    <property type="entry name" value="KAZAL_2"/>
    <property type="match status" value="1"/>
</dbReference>
<evidence type="ECO:0000313" key="11">
    <source>
        <dbReference type="Proteomes" id="UP000824540"/>
    </source>
</evidence>
<evidence type="ECO:0000256" key="3">
    <source>
        <dbReference type="ARBA" id="ARBA00022475"/>
    </source>
</evidence>
<evidence type="ECO:0000256" key="1">
    <source>
        <dbReference type="ARBA" id="ARBA00004651"/>
    </source>
</evidence>